<dbReference type="Proteomes" id="UP000034856">
    <property type="component" value="Unassembled WGS sequence"/>
</dbReference>
<dbReference type="AlphaFoldDB" id="A0A0G1PVC9"/>
<sequence>MKKTVYIILFVLLGIEAQFLVHAFVEIWYINLLLRDFSIYGLGFTWRQWFLIHHVASVILLIAGTALGFWQGKYWWRRIYEKNNLKR</sequence>
<keyword evidence="1" id="KW-0812">Transmembrane</keyword>
<dbReference type="EMBL" id="LCMM01000047">
    <property type="protein sequence ID" value="KKU36517.1"/>
    <property type="molecule type" value="Genomic_DNA"/>
</dbReference>
<keyword evidence="1" id="KW-1133">Transmembrane helix</keyword>
<gene>
    <name evidence="2" type="ORF">UX51_C0047G0010</name>
</gene>
<comment type="caution">
    <text evidence="2">The sequence shown here is derived from an EMBL/GenBank/DDBJ whole genome shotgun (WGS) entry which is preliminary data.</text>
</comment>
<feature type="transmembrane region" description="Helical" evidence="1">
    <location>
        <begin position="47"/>
        <end position="70"/>
    </location>
</feature>
<evidence type="ECO:0000256" key="1">
    <source>
        <dbReference type="SAM" id="Phobius"/>
    </source>
</evidence>
<reference evidence="2 3" key="1">
    <citation type="journal article" date="2015" name="Nature">
        <title>rRNA introns, odd ribosomes, and small enigmatic genomes across a large radiation of phyla.</title>
        <authorList>
            <person name="Brown C.T."/>
            <person name="Hug L.A."/>
            <person name="Thomas B.C."/>
            <person name="Sharon I."/>
            <person name="Castelle C.J."/>
            <person name="Singh A."/>
            <person name="Wilkins M.J."/>
            <person name="Williams K.H."/>
            <person name="Banfield J.F."/>
        </authorList>
    </citation>
    <scope>NUCLEOTIDE SEQUENCE [LARGE SCALE GENOMIC DNA]</scope>
</reference>
<protein>
    <submittedName>
        <fullName evidence="2">Uncharacterized protein</fullName>
    </submittedName>
</protein>
<evidence type="ECO:0000313" key="2">
    <source>
        <dbReference type="EMBL" id="KKU36517.1"/>
    </source>
</evidence>
<keyword evidence="1" id="KW-0472">Membrane</keyword>
<accession>A0A0G1PVC9</accession>
<evidence type="ECO:0000313" key="3">
    <source>
        <dbReference type="Proteomes" id="UP000034856"/>
    </source>
</evidence>
<name>A0A0G1PVC9_9BACT</name>
<proteinExistence type="predicted"/>
<organism evidence="2 3">
    <name type="scientific">Candidatus Azambacteria bacterium GW2011_GWF2_46_32</name>
    <dbReference type="NCBI Taxonomy" id="1618628"/>
    <lineage>
        <taxon>Bacteria</taxon>
        <taxon>Candidatus Azamiibacteriota</taxon>
    </lineage>
</organism>